<dbReference type="KEGG" id="palw:PSAL_033800"/>
<dbReference type="EMBL" id="CP060436">
    <property type="protein sequence ID" value="QPM92117.1"/>
    <property type="molecule type" value="Genomic_DNA"/>
</dbReference>
<protein>
    <submittedName>
        <fullName evidence="3">Uncharacterized protein</fullName>
    </submittedName>
</protein>
<dbReference type="Proteomes" id="UP000283786">
    <property type="component" value="Chromosome"/>
</dbReference>
<evidence type="ECO:0000256" key="1">
    <source>
        <dbReference type="SAM" id="MobiDB-lite"/>
    </source>
</evidence>
<accession>A0A418SIG0</accession>
<keyword evidence="4" id="KW-1185">Reference proteome</keyword>
<feature type="chain" id="PRO_5044285712" evidence="2">
    <location>
        <begin position="27"/>
        <end position="235"/>
    </location>
</feature>
<keyword evidence="2" id="KW-0732">Signal</keyword>
<dbReference type="AlphaFoldDB" id="A0A418SIG0"/>
<feature type="region of interest" description="Disordered" evidence="1">
    <location>
        <begin position="207"/>
        <end position="235"/>
    </location>
</feature>
<feature type="signal peptide" evidence="2">
    <location>
        <begin position="1"/>
        <end position="26"/>
    </location>
</feature>
<evidence type="ECO:0000313" key="4">
    <source>
        <dbReference type="Proteomes" id="UP000283786"/>
    </source>
</evidence>
<sequence length="235" mass="24390">MAIEWMKTSAIVTALLLLPAAVSAKACDYRPTKIFRSDGGGSVTARAADAGVSGAVEGFYTLVNVSSGATMLGAGATAASGVAAAATSGAAAASAIALNPFVWVPALVAGVGGGTFEAVCAYMVDERITDYDEVMTLMRGFEASADPAYFELVDGVLSPFIRIRDMDNSWVSYNVEDLYVVEGILMHRKFGRNTKIGRVVLVEVEEQPDAPPAPPGQDAVVDAPVEQAPSDRPPG</sequence>
<proteinExistence type="predicted"/>
<organism evidence="3 4">
    <name type="scientific">Pseudooceanicola algae</name>
    <dbReference type="NCBI Taxonomy" id="1537215"/>
    <lineage>
        <taxon>Bacteria</taxon>
        <taxon>Pseudomonadati</taxon>
        <taxon>Pseudomonadota</taxon>
        <taxon>Alphaproteobacteria</taxon>
        <taxon>Rhodobacterales</taxon>
        <taxon>Paracoccaceae</taxon>
        <taxon>Pseudooceanicola</taxon>
    </lineage>
</organism>
<evidence type="ECO:0000256" key="2">
    <source>
        <dbReference type="SAM" id="SignalP"/>
    </source>
</evidence>
<reference evidence="3 4" key="1">
    <citation type="submission" date="2020-08" db="EMBL/GenBank/DDBJ databases">
        <title>Genome sequence of Rhodobacteraceae bacterium Lw-13e.</title>
        <authorList>
            <person name="Poehlein A."/>
            <person name="Wolter L."/>
            <person name="Daniel R."/>
            <person name="Brinkhoff T."/>
        </authorList>
    </citation>
    <scope>NUCLEOTIDE SEQUENCE [LARGE SCALE GENOMIC DNA]</scope>
    <source>
        <strain evidence="3 4">Lw-13e</strain>
    </source>
</reference>
<gene>
    <name evidence="3" type="ORF">PSAL_033800</name>
</gene>
<name>A0A418SIG0_9RHOB</name>
<dbReference type="OrthoDB" id="7877072at2"/>
<evidence type="ECO:0000313" key="3">
    <source>
        <dbReference type="EMBL" id="QPM92117.1"/>
    </source>
</evidence>
<dbReference type="RefSeq" id="WP_147407617.1">
    <property type="nucleotide sequence ID" value="NZ_CP060436.1"/>
</dbReference>
<feature type="compositionally biased region" description="Low complexity" evidence="1">
    <location>
        <begin position="216"/>
        <end position="225"/>
    </location>
</feature>